<dbReference type="PANTHER" id="PTHR10992:SF872">
    <property type="entry name" value="METHYLESTERASE 11, CHLOROPLASTIC-RELATED"/>
    <property type="match status" value="1"/>
</dbReference>
<keyword evidence="3" id="KW-1185">Reference proteome</keyword>
<feature type="domain" description="AB hydrolase-1" evidence="1">
    <location>
        <begin position="5"/>
        <end position="241"/>
    </location>
</feature>
<dbReference type="Pfam" id="PF12697">
    <property type="entry name" value="Abhydrolase_6"/>
    <property type="match status" value="1"/>
</dbReference>
<dbReference type="EMBL" id="JALKCH010000012">
    <property type="protein sequence ID" value="MCK0198565.1"/>
    <property type="molecule type" value="Genomic_DNA"/>
</dbReference>
<proteinExistence type="predicted"/>
<dbReference type="PANTHER" id="PTHR10992">
    <property type="entry name" value="METHYLESTERASE FAMILY MEMBER"/>
    <property type="match status" value="1"/>
</dbReference>
<evidence type="ECO:0000313" key="3">
    <source>
        <dbReference type="Proteomes" id="UP001203284"/>
    </source>
</evidence>
<name>A0ABT0DF31_9HYPH</name>
<keyword evidence="2" id="KW-0378">Hydrolase</keyword>
<gene>
    <name evidence="2" type="ORF">MWN34_16820</name>
</gene>
<dbReference type="GO" id="GO:0016787">
    <property type="term" value="F:hydrolase activity"/>
    <property type="evidence" value="ECO:0007669"/>
    <property type="project" value="UniProtKB-KW"/>
</dbReference>
<dbReference type="Proteomes" id="UP001203284">
    <property type="component" value="Unassembled WGS sequence"/>
</dbReference>
<organism evidence="2 3">
    <name type="scientific">Ancylobacter crimeensis</name>
    <dbReference type="NCBI Taxonomy" id="2579147"/>
    <lineage>
        <taxon>Bacteria</taxon>
        <taxon>Pseudomonadati</taxon>
        <taxon>Pseudomonadota</taxon>
        <taxon>Alphaproteobacteria</taxon>
        <taxon>Hyphomicrobiales</taxon>
        <taxon>Xanthobacteraceae</taxon>
        <taxon>Ancylobacter</taxon>
    </lineage>
</organism>
<dbReference type="InterPro" id="IPR045889">
    <property type="entry name" value="MES/HNL"/>
</dbReference>
<dbReference type="InterPro" id="IPR029058">
    <property type="entry name" value="AB_hydrolase_fold"/>
</dbReference>
<dbReference type="Gene3D" id="3.40.50.1820">
    <property type="entry name" value="alpha/beta hydrolase"/>
    <property type="match status" value="1"/>
</dbReference>
<protein>
    <submittedName>
        <fullName evidence="2">Alpha/beta fold hydrolase</fullName>
    </submittedName>
</protein>
<dbReference type="RefSeq" id="WP_247030466.1">
    <property type="nucleotide sequence ID" value="NZ_JALKCH010000012.1"/>
</dbReference>
<dbReference type="InterPro" id="IPR000073">
    <property type="entry name" value="AB_hydrolase_1"/>
</dbReference>
<evidence type="ECO:0000259" key="1">
    <source>
        <dbReference type="Pfam" id="PF12697"/>
    </source>
</evidence>
<reference evidence="2 3" key="1">
    <citation type="submission" date="2022-04" db="EMBL/GenBank/DDBJ databases">
        <authorList>
            <person name="Grouzdev D.S."/>
            <person name="Pantiukh K.S."/>
            <person name="Krutkina M.S."/>
        </authorList>
    </citation>
    <scope>NUCLEOTIDE SEQUENCE [LARGE SCALE GENOMIC DNA]</scope>
    <source>
        <strain evidence="2 3">6x-1</strain>
    </source>
</reference>
<evidence type="ECO:0000313" key="2">
    <source>
        <dbReference type="EMBL" id="MCK0198565.1"/>
    </source>
</evidence>
<sequence>MATFILIHGSWHWGGCFVKVANLLAAQGHAVIMPDLASHGFNPTPTAAVTDIAIYAAPVKAALERVEGKAILVGHSVGGATCTWLGELMAEKIEALVYLTGFMAPAGKSARDFVMTPAYLKDPAIVATQGMLRMGREGLGIDLSKRDLIVRSLYSDCTERDIEVALANLVKVTPHAPFAAVSAITPGRYGSLPRHYVECLHDQALPLPVQREMQSAVPGAAIHQINSGHSPFLSEPAEMADILGRIAGA</sequence>
<comment type="caution">
    <text evidence="2">The sequence shown here is derived from an EMBL/GenBank/DDBJ whole genome shotgun (WGS) entry which is preliminary data.</text>
</comment>
<dbReference type="SUPFAM" id="SSF53474">
    <property type="entry name" value="alpha/beta-Hydrolases"/>
    <property type="match status" value="1"/>
</dbReference>
<accession>A0ABT0DF31</accession>